<evidence type="ECO:0000259" key="2">
    <source>
        <dbReference type="Pfam" id="PF15249"/>
    </source>
</evidence>
<evidence type="ECO:0000256" key="1">
    <source>
        <dbReference type="SAM" id="MobiDB-lite"/>
    </source>
</evidence>
<dbReference type="EMBL" id="JBBPBM010000108">
    <property type="protein sequence ID" value="KAK8507508.1"/>
    <property type="molecule type" value="Genomic_DNA"/>
</dbReference>
<dbReference type="PANTHER" id="PTHR15572">
    <property type="entry name" value="GLIOMA TUMOR SUPPRESSOR CANDIDATE REGION GENE 1"/>
    <property type="match status" value="1"/>
</dbReference>
<proteinExistence type="predicted"/>
<name>A0ABR2BK27_9ROSI</name>
<organism evidence="3 4">
    <name type="scientific">Hibiscus sabdariffa</name>
    <name type="common">roselle</name>
    <dbReference type="NCBI Taxonomy" id="183260"/>
    <lineage>
        <taxon>Eukaryota</taxon>
        <taxon>Viridiplantae</taxon>
        <taxon>Streptophyta</taxon>
        <taxon>Embryophyta</taxon>
        <taxon>Tracheophyta</taxon>
        <taxon>Spermatophyta</taxon>
        <taxon>Magnoliopsida</taxon>
        <taxon>eudicotyledons</taxon>
        <taxon>Gunneridae</taxon>
        <taxon>Pentapetalae</taxon>
        <taxon>rosids</taxon>
        <taxon>malvids</taxon>
        <taxon>Malvales</taxon>
        <taxon>Malvaceae</taxon>
        <taxon>Malvoideae</taxon>
        <taxon>Hibiscus</taxon>
    </lineage>
</organism>
<protein>
    <recommendedName>
        <fullName evidence="2">GLTSCR protein conserved domain-containing protein</fullName>
    </recommendedName>
</protein>
<dbReference type="PANTHER" id="PTHR15572:SF0">
    <property type="entry name" value="GLUTAMINE-RICH PROTEIN-RELATED"/>
    <property type="match status" value="1"/>
</dbReference>
<feature type="region of interest" description="Disordered" evidence="1">
    <location>
        <begin position="145"/>
        <end position="164"/>
    </location>
</feature>
<feature type="compositionally biased region" description="Low complexity" evidence="1">
    <location>
        <begin position="60"/>
        <end position="93"/>
    </location>
</feature>
<comment type="caution">
    <text evidence="3">The sequence shown here is derived from an EMBL/GenBank/DDBJ whole genome shotgun (WGS) entry which is preliminary data.</text>
</comment>
<evidence type="ECO:0000313" key="3">
    <source>
        <dbReference type="EMBL" id="KAK8507508.1"/>
    </source>
</evidence>
<dbReference type="InterPro" id="IPR015671">
    <property type="entry name" value="GSCR1_dom"/>
</dbReference>
<keyword evidence="4" id="KW-1185">Reference proteome</keyword>
<accession>A0ABR2BK27</accession>
<gene>
    <name evidence="3" type="ORF">V6N12_072764</name>
</gene>
<feature type="domain" description="GLTSCR protein conserved" evidence="2">
    <location>
        <begin position="110"/>
        <end position="149"/>
    </location>
</feature>
<reference evidence="3 4" key="1">
    <citation type="journal article" date="2024" name="G3 (Bethesda)">
        <title>Genome assembly of Hibiscus sabdariffa L. provides insights into metabolisms of medicinal natural products.</title>
        <authorList>
            <person name="Kim T."/>
        </authorList>
    </citation>
    <scope>NUCLEOTIDE SEQUENCE [LARGE SCALE GENOMIC DNA]</scope>
    <source>
        <strain evidence="3">TK-2024</strain>
        <tissue evidence="3">Old leaves</tissue>
    </source>
</reference>
<dbReference type="Proteomes" id="UP001472677">
    <property type="component" value="Unassembled WGS sequence"/>
</dbReference>
<feature type="compositionally biased region" description="Polar residues" evidence="1">
    <location>
        <begin position="155"/>
        <end position="164"/>
    </location>
</feature>
<evidence type="ECO:0000313" key="4">
    <source>
        <dbReference type="Proteomes" id="UP001472677"/>
    </source>
</evidence>
<dbReference type="Pfam" id="PF15249">
    <property type="entry name" value="GLTSCR1"/>
    <property type="match status" value="1"/>
</dbReference>
<dbReference type="InterPro" id="IPR052438">
    <property type="entry name" value="Chromatin_remod/trans_coact"/>
</dbReference>
<feature type="region of interest" description="Disordered" evidence="1">
    <location>
        <begin position="52"/>
        <end position="102"/>
    </location>
</feature>
<sequence length="164" mass="18425">MLIDCGSNLRFAKVLDLGVEILAKFGCFRNRPNISSSDRRFLAHLRTTPGVLPNRPINTLQNSNSSPNPNPNSNSAANLQQQPPQSQSQPQKQKQVRPLNQVELQMAYQDALRVCHPDFKRPFSSLEDACERLLPYHVVADCEAEEDDRVLDSDPTAQMPSRSQ</sequence>